<feature type="signal peptide" evidence="1">
    <location>
        <begin position="1"/>
        <end position="19"/>
    </location>
</feature>
<reference evidence="2 3" key="2">
    <citation type="journal article" date="2017" name="Syst. Appl. Microbiol.">
        <title>Soybeans inoculated with root zone soils of Canadian native legumes harbour diverse and novel Bradyrhizobium spp. that possess agricultural potential.</title>
        <authorList>
            <person name="Bromfield E.S.P."/>
            <person name="Cloutier S."/>
            <person name="Tambong J.T."/>
            <person name="Tran Thi T.V."/>
        </authorList>
    </citation>
    <scope>NUCLEOTIDE SEQUENCE [LARGE SCALE GENOMIC DNA]</scope>
    <source>
        <strain evidence="2 3">OO99</strain>
    </source>
</reference>
<evidence type="ECO:0000313" key="3">
    <source>
        <dbReference type="Proteomes" id="UP000215703"/>
    </source>
</evidence>
<keyword evidence="1" id="KW-0732">Signal</keyword>
<protein>
    <submittedName>
        <fullName evidence="2">Uncharacterized protein</fullName>
    </submittedName>
</protein>
<name>A0A2U8P6V0_9BRAD</name>
<evidence type="ECO:0000313" key="2">
    <source>
        <dbReference type="EMBL" id="AWL93451.1"/>
    </source>
</evidence>
<gene>
    <name evidence="2" type="ORF">CIT37_15735</name>
</gene>
<dbReference type="RefSeq" id="WP_095425098.1">
    <property type="nucleotide sequence ID" value="NZ_CP029425.2"/>
</dbReference>
<sequence length="248" mass="26674">MPIVRILIVLLALASPALAQDGARDAAAAGEAARMFRVYVEGVAKKGERPDLTRPETTALLGRVFDVEALGALPPAKASDMSWLMDWMDAANATYKLFALYGSKPGAQPDLATLQRNMTDYGDQYAAAMNFVIRGMAREAVAGELFMASLAPGQRTRIRQEGFTGFRRSAAEFILGTVCAAIQGAGKSANARLAAAAIRDTREVWASFLLPQDRARVIEQLADLPRWAPDETARTDLAAFTAALRAVN</sequence>
<proteinExistence type="predicted"/>
<evidence type="ECO:0000256" key="1">
    <source>
        <dbReference type="SAM" id="SignalP"/>
    </source>
</evidence>
<dbReference type="KEGG" id="bot:CIT37_15735"/>
<reference evidence="2 3" key="1">
    <citation type="journal article" date="2014" name="Int. J. Syst. Evol. Microbiol.">
        <title>Bradyrhizobium ottawaense sp. nov., a symbiotic nitrogen fixing bacterium from root nodules of soybeans in Canada.</title>
        <authorList>
            <person name="Yu X."/>
            <person name="Cloutier S."/>
            <person name="Tambong J.T."/>
            <person name="Bromfield E.S."/>
        </authorList>
    </citation>
    <scope>NUCLEOTIDE SEQUENCE [LARGE SCALE GENOMIC DNA]</scope>
    <source>
        <strain evidence="2 3">OO99</strain>
    </source>
</reference>
<dbReference type="Proteomes" id="UP000215703">
    <property type="component" value="Chromosome"/>
</dbReference>
<feature type="chain" id="PRO_5015945750" evidence="1">
    <location>
        <begin position="20"/>
        <end position="248"/>
    </location>
</feature>
<dbReference type="AlphaFoldDB" id="A0A2U8P6V0"/>
<dbReference type="GeneID" id="92964064"/>
<dbReference type="EMBL" id="CP029425">
    <property type="protein sequence ID" value="AWL93451.1"/>
    <property type="molecule type" value="Genomic_DNA"/>
</dbReference>
<accession>A0A2U8P6V0</accession>
<organism evidence="2 3">
    <name type="scientific">Bradyrhizobium ottawaense</name>
    <dbReference type="NCBI Taxonomy" id="931866"/>
    <lineage>
        <taxon>Bacteria</taxon>
        <taxon>Pseudomonadati</taxon>
        <taxon>Pseudomonadota</taxon>
        <taxon>Alphaproteobacteria</taxon>
        <taxon>Hyphomicrobiales</taxon>
        <taxon>Nitrobacteraceae</taxon>
        <taxon>Bradyrhizobium</taxon>
    </lineage>
</organism>